<protein>
    <submittedName>
        <fullName evidence="8">Siderophore iron transporter</fullName>
    </submittedName>
</protein>
<dbReference type="SUPFAM" id="SSF103473">
    <property type="entry name" value="MFS general substrate transporter"/>
    <property type="match status" value="2"/>
</dbReference>
<dbReference type="Gene3D" id="1.20.1250.20">
    <property type="entry name" value="MFS general substrate transporter like domains"/>
    <property type="match status" value="1"/>
</dbReference>
<gene>
    <name evidence="8" type="ORF">K505DRAFT_417074</name>
</gene>
<dbReference type="PANTHER" id="PTHR23501:SF109">
    <property type="entry name" value="MAJOR FACILITATOR SUPERFAMILY (MFS) PROFILE DOMAIN-CONTAINING PROTEIN-RELATED"/>
    <property type="match status" value="1"/>
</dbReference>
<evidence type="ECO:0000259" key="7">
    <source>
        <dbReference type="PROSITE" id="PS50850"/>
    </source>
</evidence>
<feature type="transmembrane region" description="Helical" evidence="6">
    <location>
        <begin position="120"/>
        <end position="138"/>
    </location>
</feature>
<proteinExistence type="predicted"/>
<feature type="transmembrane region" description="Helical" evidence="6">
    <location>
        <begin position="252"/>
        <end position="273"/>
    </location>
</feature>
<dbReference type="GO" id="GO:0005886">
    <property type="term" value="C:plasma membrane"/>
    <property type="evidence" value="ECO:0007669"/>
    <property type="project" value="TreeGrafter"/>
</dbReference>
<feature type="transmembrane region" description="Helical" evidence="6">
    <location>
        <begin position="403"/>
        <end position="428"/>
    </location>
</feature>
<dbReference type="InterPro" id="IPR005829">
    <property type="entry name" value="Sugar_transporter_CS"/>
</dbReference>
<dbReference type="AlphaFoldDB" id="A0A6A6XFP3"/>
<name>A0A6A6XFP3_9PLEO</name>
<dbReference type="InterPro" id="IPR036259">
    <property type="entry name" value="MFS_trans_sf"/>
</dbReference>
<dbReference type="InterPro" id="IPR010573">
    <property type="entry name" value="MFS_Str1/Tri12-like"/>
</dbReference>
<feature type="transmembrane region" description="Helical" evidence="6">
    <location>
        <begin position="285"/>
        <end position="302"/>
    </location>
</feature>
<feature type="transmembrane region" description="Helical" evidence="6">
    <location>
        <begin position="434"/>
        <end position="456"/>
    </location>
</feature>
<evidence type="ECO:0000256" key="3">
    <source>
        <dbReference type="ARBA" id="ARBA00022692"/>
    </source>
</evidence>
<evidence type="ECO:0000256" key="1">
    <source>
        <dbReference type="ARBA" id="ARBA00004141"/>
    </source>
</evidence>
<feature type="transmembrane region" description="Helical" evidence="6">
    <location>
        <begin position="364"/>
        <end position="391"/>
    </location>
</feature>
<dbReference type="PANTHER" id="PTHR23501">
    <property type="entry name" value="MAJOR FACILITATOR SUPERFAMILY"/>
    <property type="match status" value="1"/>
</dbReference>
<feature type="domain" description="Major facilitator superfamily (MFS) profile" evidence="7">
    <location>
        <begin position="53"/>
        <end position="508"/>
    </location>
</feature>
<organism evidence="8 9">
    <name type="scientific">Melanomma pulvis-pyrius CBS 109.77</name>
    <dbReference type="NCBI Taxonomy" id="1314802"/>
    <lineage>
        <taxon>Eukaryota</taxon>
        <taxon>Fungi</taxon>
        <taxon>Dikarya</taxon>
        <taxon>Ascomycota</taxon>
        <taxon>Pezizomycotina</taxon>
        <taxon>Dothideomycetes</taxon>
        <taxon>Pleosporomycetidae</taxon>
        <taxon>Pleosporales</taxon>
        <taxon>Melanommataceae</taxon>
        <taxon>Melanomma</taxon>
    </lineage>
</organism>
<keyword evidence="9" id="KW-1185">Reference proteome</keyword>
<feature type="transmembrane region" description="Helical" evidence="6">
    <location>
        <begin position="90"/>
        <end position="108"/>
    </location>
</feature>
<sequence length="581" mass="62030">MEKNDVTRVSSSEHREVVDRTMTNDEIDHIAESAVGGDLADMPKGYYTNWRFIGSVAAVSFMAQGLYLGYVLPANTIGIINADVGPDPNYVLIPTVKTLCTGVGLTLVGRLSDIFGRRWFMIVGCSLGMLGSIINATAHNIPTIIGGTVFVGLAGAVQTSFRPSFVLMELVANKHRPAITAFLFLTTVPFAAFGAVIARALAGYTALGWRWNYYLNLITQAIAVTLFFFCYHPPSYAQLHEGKSIRKQLAELDFGGITLFVGGLVSLVLGLSWGGGLYPWKSASVIAPLIIGFVTLVVFALYEIYVPLKYPLIPMSLFKNARWLALAGVASVATMFYYSLTVIWPQMITSLYTSDNIEIGLMSGTVGGAIAFGQVIGALTVSLFMCAFIGAMASCDASTRNRGIAFTTIGSFAVGIIEVIAIIAIPFTVPPKDLGLASGVLGSCRAVLGSIALAIFSSILNTKKTQEIAPRFRAVAESEGLSAKSTAAIIKAGVAGLIKTFTQIPGVTQANVGKFIKALQSGNVVAFHTVFYASLAFGGFAVICAFCTKSFNEYFTDKVARRLQGAGHETKTEKTEKGEMV</sequence>
<dbReference type="PROSITE" id="PS50850">
    <property type="entry name" value="MFS"/>
    <property type="match status" value="1"/>
</dbReference>
<evidence type="ECO:0000313" key="9">
    <source>
        <dbReference type="Proteomes" id="UP000799757"/>
    </source>
</evidence>
<comment type="subcellular location">
    <subcellularLocation>
        <location evidence="1">Membrane</location>
        <topology evidence="1">Multi-pass membrane protein</topology>
    </subcellularLocation>
</comment>
<dbReference type="GO" id="GO:0022857">
    <property type="term" value="F:transmembrane transporter activity"/>
    <property type="evidence" value="ECO:0007669"/>
    <property type="project" value="InterPro"/>
</dbReference>
<feature type="transmembrane region" description="Helical" evidence="6">
    <location>
        <begin position="182"/>
        <end position="207"/>
    </location>
</feature>
<reference evidence="8" key="1">
    <citation type="journal article" date="2020" name="Stud. Mycol.">
        <title>101 Dothideomycetes genomes: a test case for predicting lifestyles and emergence of pathogens.</title>
        <authorList>
            <person name="Haridas S."/>
            <person name="Albert R."/>
            <person name="Binder M."/>
            <person name="Bloem J."/>
            <person name="Labutti K."/>
            <person name="Salamov A."/>
            <person name="Andreopoulos B."/>
            <person name="Baker S."/>
            <person name="Barry K."/>
            <person name="Bills G."/>
            <person name="Bluhm B."/>
            <person name="Cannon C."/>
            <person name="Castanera R."/>
            <person name="Culley D."/>
            <person name="Daum C."/>
            <person name="Ezra D."/>
            <person name="Gonzalez J."/>
            <person name="Henrissat B."/>
            <person name="Kuo A."/>
            <person name="Liang C."/>
            <person name="Lipzen A."/>
            <person name="Lutzoni F."/>
            <person name="Magnuson J."/>
            <person name="Mondo S."/>
            <person name="Nolan M."/>
            <person name="Ohm R."/>
            <person name="Pangilinan J."/>
            <person name="Park H.-J."/>
            <person name="Ramirez L."/>
            <person name="Alfaro M."/>
            <person name="Sun H."/>
            <person name="Tritt A."/>
            <person name="Yoshinaga Y."/>
            <person name="Zwiers L.-H."/>
            <person name="Turgeon B."/>
            <person name="Goodwin S."/>
            <person name="Spatafora J."/>
            <person name="Crous P."/>
            <person name="Grigoriev I."/>
        </authorList>
    </citation>
    <scope>NUCLEOTIDE SEQUENCE</scope>
    <source>
        <strain evidence="8">CBS 109.77</strain>
    </source>
</reference>
<dbReference type="CDD" id="cd06179">
    <property type="entry name" value="MFS_TRI12_like"/>
    <property type="match status" value="1"/>
</dbReference>
<evidence type="ECO:0000256" key="5">
    <source>
        <dbReference type="ARBA" id="ARBA00023136"/>
    </source>
</evidence>
<feature type="transmembrane region" description="Helical" evidence="6">
    <location>
        <begin position="213"/>
        <end position="231"/>
    </location>
</feature>
<dbReference type="PROSITE" id="PS00216">
    <property type="entry name" value="SUGAR_TRANSPORT_1"/>
    <property type="match status" value="1"/>
</dbReference>
<keyword evidence="4 6" id="KW-1133">Transmembrane helix</keyword>
<dbReference type="InterPro" id="IPR053791">
    <property type="entry name" value="MFS_Tri12-like"/>
</dbReference>
<feature type="transmembrane region" description="Helical" evidence="6">
    <location>
        <begin position="323"/>
        <end position="344"/>
    </location>
</feature>
<evidence type="ECO:0000256" key="6">
    <source>
        <dbReference type="SAM" id="Phobius"/>
    </source>
</evidence>
<dbReference type="Proteomes" id="UP000799757">
    <property type="component" value="Unassembled WGS sequence"/>
</dbReference>
<dbReference type="InterPro" id="IPR020846">
    <property type="entry name" value="MFS_dom"/>
</dbReference>
<evidence type="ECO:0000313" key="8">
    <source>
        <dbReference type="EMBL" id="KAF2794517.1"/>
    </source>
</evidence>
<dbReference type="EMBL" id="MU001888">
    <property type="protein sequence ID" value="KAF2794517.1"/>
    <property type="molecule type" value="Genomic_DNA"/>
</dbReference>
<keyword evidence="5 6" id="KW-0472">Membrane</keyword>
<keyword evidence="2" id="KW-0813">Transport</keyword>
<dbReference type="OrthoDB" id="4161376at2759"/>
<evidence type="ECO:0000256" key="4">
    <source>
        <dbReference type="ARBA" id="ARBA00022989"/>
    </source>
</evidence>
<evidence type="ECO:0000256" key="2">
    <source>
        <dbReference type="ARBA" id="ARBA00022448"/>
    </source>
</evidence>
<keyword evidence="3 6" id="KW-0812">Transmembrane</keyword>
<dbReference type="Pfam" id="PF06609">
    <property type="entry name" value="TRI12"/>
    <property type="match status" value="1"/>
</dbReference>
<feature type="transmembrane region" description="Helical" evidence="6">
    <location>
        <begin position="144"/>
        <end position="161"/>
    </location>
</feature>
<accession>A0A6A6XFP3</accession>
<feature type="transmembrane region" description="Helical" evidence="6">
    <location>
        <begin position="524"/>
        <end position="543"/>
    </location>
</feature>
<feature type="transmembrane region" description="Helical" evidence="6">
    <location>
        <begin position="52"/>
        <end position="70"/>
    </location>
</feature>